<evidence type="ECO:0000256" key="8">
    <source>
        <dbReference type="ARBA" id="ARBA00023136"/>
    </source>
</evidence>
<dbReference type="GO" id="GO:0031902">
    <property type="term" value="C:late endosome membrane"/>
    <property type="evidence" value="ECO:0007669"/>
    <property type="project" value="TreeGrafter"/>
</dbReference>
<dbReference type="EMBL" id="PUHW01000255">
    <property type="protein sequence ID" value="KAG0687476.1"/>
    <property type="molecule type" value="Genomic_DNA"/>
</dbReference>
<dbReference type="SUPFAM" id="SSF58038">
    <property type="entry name" value="SNARE fusion complex"/>
    <property type="match status" value="1"/>
</dbReference>
<dbReference type="SUPFAM" id="SSF47661">
    <property type="entry name" value="t-snare proteins"/>
    <property type="match status" value="1"/>
</dbReference>
<gene>
    <name evidence="12" type="ORF">C6P40_002290</name>
</gene>
<feature type="domain" description="T-SNARE coiled-coil homology" evidence="11">
    <location>
        <begin position="123"/>
        <end position="190"/>
    </location>
</feature>
<keyword evidence="7" id="KW-0175">Coiled coil</keyword>
<evidence type="ECO:0000256" key="5">
    <source>
        <dbReference type="ARBA" id="ARBA00022927"/>
    </source>
</evidence>
<organism evidence="12 13">
    <name type="scientific">Pichia californica</name>
    <dbReference type="NCBI Taxonomy" id="460514"/>
    <lineage>
        <taxon>Eukaryota</taxon>
        <taxon>Fungi</taxon>
        <taxon>Dikarya</taxon>
        <taxon>Ascomycota</taxon>
        <taxon>Saccharomycotina</taxon>
        <taxon>Pichiomycetes</taxon>
        <taxon>Pichiales</taxon>
        <taxon>Pichiaceae</taxon>
        <taxon>Pichia</taxon>
    </lineage>
</organism>
<protein>
    <recommendedName>
        <fullName evidence="11">t-SNARE coiled-coil homology domain-containing protein</fullName>
    </recommendedName>
</protein>
<dbReference type="InterPro" id="IPR038407">
    <property type="entry name" value="v-SNARE_N_sf"/>
</dbReference>
<dbReference type="InterPro" id="IPR027027">
    <property type="entry name" value="GOSR2/Membrin/Bos1"/>
</dbReference>
<dbReference type="Gene3D" id="1.20.58.400">
    <property type="entry name" value="t-snare proteins"/>
    <property type="match status" value="1"/>
</dbReference>
<dbReference type="SMART" id="SM00397">
    <property type="entry name" value="t_SNARE"/>
    <property type="match status" value="1"/>
</dbReference>
<evidence type="ECO:0000256" key="2">
    <source>
        <dbReference type="ARBA" id="ARBA00006108"/>
    </source>
</evidence>
<evidence type="ECO:0000256" key="10">
    <source>
        <dbReference type="SAM" id="Phobius"/>
    </source>
</evidence>
<evidence type="ECO:0000256" key="4">
    <source>
        <dbReference type="ARBA" id="ARBA00022692"/>
    </source>
</evidence>
<evidence type="ECO:0000256" key="9">
    <source>
        <dbReference type="SAM" id="MobiDB-lite"/>
    </source>
</evidence>
<comment type="caution">
    <text evidence="12">The sequence shown here is derived from an EMBL/GenBank/DDBJ whole genome shotgun (WGS) entry which is preliminary data.</text>
</comment>
<dbReference type="GO" id="GO:0005484">
    <property type="term" value="F:SNAP receptor activity"/>
    <property type="evidence" value="ECO:0007669"/>
    <property type="project" value="InterPro"/>
</dbReference>
<dbReference type="CDD" id="cd15862">
    <property type="entry name" value="SNARE_Vti1"/>
    <property type="match status" value="1"/>
</dbReference>
<evidence type="ECO:0000313" key="12">
    <source>
        <dbReference type="EMBL" id="KAG0687476.1"/>
    </source>
</evidence>
<keyword evidence="4 10" id="KW-0812">Transmembrane</keyword>
<keyword evidence="3" id="KW-0813">Transport</keyword>
<evidence type="ECO:0000313" key="13">
    <source>
        <dbReference type="Proteomes" id="UP000697127"/>
    </source>
</evidence>
<dbReference type="Gene3D" id="1.20.5.110">
    <property type="match status" value="1"/>
</dbReference>
<dbReference type="FunFam" id="1.20.5.110:FF:000002">
    <property type="entry name" value="Vesicle transport through interaction with t-SNAREsB"/>
    <property type="match status" value="1"/>
</dbReference>
<dbReference type="PIRSF" id="PIRSF028865">
    <property type="entry name" value="Membrin-2"/>
    <property type="match status" value="1"/>
</dbReference>
<dbReference type="GO" id="GO:0016236">
    <property type="term" value="P:macroautophagy"/>
    <property type="evidence" value="ECO:0007669"/>
    <property type="project" value="TreeGrafter"/>
</dbReference>
<dbReference type="GO" id="GO:0000149">
    <property type="term" value="F:SNARE binding"/>
    <property type="evidence" value="ECO:0007669"/>
    <property type="project" value="TreeGrafter"/>
</dbReference>
<evidence type="ECO:0000256" key="1">
    <source>
        <dbReference type="ARBA" id="ARBA00004409"/>
    </source>
</evidence>
<keyword evidence="6 10" id="KW-1133">Transmembrane helix</keyword>
<evidence type="ECO:0000256" key="7">
    <source>
        <dbReference type="ARBA" id="ARBA00023054"/>
    </source>
</evidence>
<evidence type="ECO:0000256" key="3">
    <source>
        <dbReference type="ARBA" id="ARBA00022448"/>
    </source>
</evidence>
<dbReference type="GO" id="GO:0006886">
    <property type="term" value="P:intracellular protein transport"/>
    <property type="evidence" value="ECO:0007669"/>
    <property type="project" value="InterPro"/>
</dbReference>
<name>A0A9P6WID1_9ASCO</name>
<dbReference type="GO" id="GO:0000139">
    <property type="term" value="C:Golgi membrane"/>
    <property type="evidence" value="ECO:0007669"/>
    <property type="project" value="UniProtKB-SubCell"/>
</dbReference>
<comment type="similarity">
    <text evidence="2">Belongs to the VTI1 family.</text>
</comment>
<dbReference type="GO" id="GO:0031201">
    <property type="term" value="C:SNARE complex"/>
    <property type="evidence" value="ECO:0007669"/>
    <property type="project" value="TreeGrafter"/>
</dbReference>
<evidence type="ECO:0000256" key="6">
    <source>
        <dbReference type="ARBA" id="ARBA00022989"/>
    </source>
</evidence>
<keyword evidence="5" id="KW-0653">Protein transport</keyword>
<dbReference type="GO" id="GO:0006891">
    <property type="term" value="P:intra-Golgi vesicle-mediated transport"/>
    <property type="evidence" value="ECO:0007669"/>
    <property type="project" value="TreeGrafter"/>
</dbReference>
<dbReference type="GO" id="GO:0005789">
    <property type="term" value="C:endoplasmic reticulum membrane"/>
    <property type="evidence" value="ECO:0007669"/>
    <property type="project" value="TreeGrafter"/>
</dbReference>
<dbReference type="InterPro" id="IPR000727">
    <property type="entry name" value="T_SNARE_dom"/>
</dbReference>
<dbReference type="Pfam" id="PF12352">
    <property type="entry name" value="V-SNARE_C"/>
    <property type="match status" value="1"/>
</dbReference>
<reference evidence="12" key="1">
    <citation type="submission" date="2020-11" db="EMBL/GenBank/DDBJ databases">
        <title>Kefir isolates.</title>
        <authorList>
            <person name="Marcisauskas S."/>
            <person name="Kim Y."/>
            <person name="Blasche S."/>
        </authorList>
    </citation>
    <scope>NUCLEOTIDE SEQUENCE</scope>
    <source>
        <strain evidence="12">Olga-1</strain>
    </source>
</reference>
<dbReference type="GO" id="GO:0006896">
    <property type="term" value="P:Golgi to vacuole transport"/>
    <property type="evidence" value="ECO:0007669"/>
    <property type="project" value="TreeGrafter"/>
</dbReference>
<keyword evidence="13" id="KW-1185">Reference proteome</keyword>
<dbReference type="GO" id="GO:0042147">
    <property type="term" value="P:retrograde transport, endosome to Golgi"/>
    <property type="evidence" value="ECO:0007669"/>
    <property type="project" value="TreeGrafter"/>
</dbReference>
<feature type="transmembrane region" description="Helical" evidence="10">
    <location>
        <begin position="199"/>
        <end position="217"/>
    </location>
</feature>
<dbReference type="AlphaFoldDB" id="A0A9P6WID1"/>
<evidence type="ECO:0000259" key="11">
    <source>
        <dbReference type="SMART" id="SM00397"/>
    </source>
</evidence>
<dbReference type="GO" id="GO:0005829">
    <property type="term" value="C:cytosol"/>
    <property type="evidence" value="ECO:0007669"/>
    <property type="project" value="GOC"/>
</dbReference>
<dbReference type="PANTHER" id="PTHR21230:SF26">
    <property type="entry name" value="VESICLE TRANSPORT THROUGH INTERACTION WITH T-SNARES HOMOLOG 1A"/>
    <property type="match status" value="1"/>
</dbReference>
<dbReference type="InterPro" id="IPR007705">
    <property type="entry name" value="Vesicle_trsprt_v-SNARE_N"/>
</dbReference>
<keyword evidence="8 10" id="KW-0472">Membrane</keyword>
<dbReference type="InterPro" id="IPR010989">
    <property type="entry name" value="SNARE"/>
</dbReference>
<dbReference type="Proteomes" id="UP000697127">
    <property type="component" value="Unassembled WGS sequence"/>
</dbReference>
<dbReference type="GO" id="GO:0012507">
    <property type="term" value="C:ER to Golgi transport vesicle membrane"/>
    <property type="evidence" value="ECO:0007669"/>
    <property type="project" value="TreeGrafter"/>
</dbReference>
<accession>A0A9P6WID1</accession>
<dbReference type="GO" id="GO:0048280">
    <property type="term" value="P:vesicle fusion with Golgi apparatus"/>
    <property type="evidence" value="ECO:0007669"/>
    <property type="project" value="TreeGrafter"/>
</dbReference>
<comment type="subcellular location">
    <subcellularLocation>
        <location evidence="1">Golgi apparatus membrane</location>
        <topology evidence="1">Single-pass type IV membrane protein</topology>
    </subcellularLocation>
</comment>
<feature type="region of interest" description="Disordered" evidence="9">
    <location>
        <begin position="96"/>
        <end position="118"/>
    </location>
</feature>
<sequence length="222" mass="25478">MSELFDGYEADFNISFADAQSKLQQVYGSNDENQRINTMKQIESLIDDCHDLLDSMNLEVQQISTHQRSSYNAKVRTYKNDLDKLKKDLKNLMDDKDRRQLFGNSDGQQGGDDNDENFNQRQKLLNTNASIERSSQRIQDATRTALESESVGSSILNNLRSQRDQIINARNTLNEADTYVDRSLRTLKSMTRRMATNKLITYGIIAVLIILIFLVLYSKFSS</sequence>
<dbReference type="PANTHER" id="PTHR21230">
    <property type="entry name" value="VESICLE TRANSPORT V-SNARE PROTEIN VTI1-RELATED"/>
    <property type="match status" value="1"/>
</dbReference>
<proteinExistence type="inferred from homology"/>
<dbReference type="Pfam" id="PF05008">
    <property type="entry name" value="V-SNARE"/>
    <property type="match status" value="1"/>
</dbReference>
<dbReference type="OrthoDB" id="430637at2759"/>